<keyword evidence="2 5" id="KW-0812">Transmembrane</keyword>
<evidence type="ECO:0000313" key="6">
    <source>
        <dbReference type="EMBL" id="MCC2176231.1"/>
    </source>
</evidence>
<comment type="caution">
    <text evidence="6">The sequence shown here is derived from an EMBL/GenBank/DDBJ whole genome shotgun (WGS) entry which is preliminary data.</text>
</comment>
<dbReference type="Proteomes" id="UP001298753">
    <property type="component" value="Unassembled WGS sequence"/>
</dbReference>
<dbReference type="GeneID" id="98659094"/>
<sequence length="208" mass="22307">MQITDINDFISTAVQLLNAPDLILIAVLLANVWLGARRGLVGALYGVIGRIGMIAASVAAAKYTAPYIAQWVVVPAVGQLFEKQAALKTAEGVLDGLRQTVTEAAVGMSESIAFSMLVVLFSVLFGRLIWIFGRSLKLIVRRTPLSALDSAGGALIGFVTGVAFVCILLIVLQWLFPITYTSLGYLSPERVKHTLLLKQLVDVLPIAI</sequence>
<dbReference type="Pfam" id="PF02674">
    <property type="entry name" value="Colicin_V"/>
    <property type="match status" value="1"/>
</dbReference>
<keyword evidence="7" id="KW-1185">Reference proteome</keyword>
<dbReference type="AlphaFoldDB" id="A0AAW4VTK1"/>
<evidence type="ECO:0000256" key="4">
    <source>
        <dbReference type="ARBA" id="ARBA00023136"/>
    </source>
</evidence>
<protein>
    <submittedName>
        <fullName evidence="6">CvpA family protein</fullName>
    </submittedName>
</protein>
<evidence type="ECO:0000256" key="3">
    <source>
        <dbReference type="ARBA" id="ARBA00022989"/>
    </source>
</evidence>
<keyword evidence="3 5" id="KW-1133">Transmembrane helix</keyword>
<comment type="subcellular location">
    <subcellularLocation>
        <location evidence="1">Membrane</location>
        <topology evidence="1">Multi-pass membrane protein</topology>
    </subcellularLocation>
</comment>
<accession>A0AAW4VTK1</accession>
<organism evidence="6 7">
    <name type="scientific">Agathobaculum butyriciproducens</name>
    <dbReference type="NCBI Taxonomy" id="1628085"/>
    <lineage>
        <taxon>Bacteria</taxon>
        <taxon>Bacillati</taxon>
        <taxon>Bacillota</taxon>
        <taxon>Clostridia</taxon>
        <taxon>Eubacteriales</taxon>
        <taxon>Butyricicoccaceae</taxon>
        <taxon>Agathobaculum</taxon>
    </lineage>
</organism>
<evidence type="ECO:0000256" key="2">
    <source>
        <dbReference type="ARBA" id="ARBA00022692"/>
    </source>
</evidence>
<dbReference type="InterPro" id="IPR003825">
    <property type="entry name" value="Colicin-V_CvpA"/>
</dbReference>
<gene>
    <name evidence="6" type="ORF">LKD22_03680</name>
</gene>
<dbReference type="GO" id="GO:0016020">
    <property type="term" value="C:membrane"/>
    <property type="evidence" value="ECO:0007669"/>
    <property type="project" value="UniProtKB-SubCell"/>
</dbReference>
<dbReference type="GO" id="GO:0009403">
    <property type="term" value="P:toxin biosynthetic process"/>
    <property type="evidence" value="ECO:0007669"/>
    <property type="project" value="InterPro"/>
</dbReference>
<name>A0AAW4VTK1_9FIRM</name>
<evidence type="ECO:0000313" key="7">
    <source>
        <dbReference type="Proteomes" id="UP001298753"/>
    </source>
</evidence>
<evidence type="ECO:0000256" key="1">
    <source>
        <dbReference type="ARBA" id="ARBA00004141"/>
    </source>
</evidence>
<proteinExistence type="predicted"/>
<feature type="transmembrane region" description="Helical" evidence="5">
    <location>
        <begin position="41"/>
        <end position="61"/>
    </location>
</feature>
<reference evidence="6 7" key="1">
    <citation type="submission" date="2021-10" db="EMBL/GenBank/DDBJ databases">
        <title>Anaerobic single-cell dispensing facilitates the cultivation of human gut bacteria.</title>
        <authorList>
            <person name="Afrizal A."/>
        </authorList>
    </citation>
    <scope>NUCLEOTIDE SEQUENCE [LARGE SCALE GENOMIC DNA]</scope>
    <source>
        <strain evidence="6 7">CLA-AA-H270</strain>
    </source>
</reference>
<dbReference type="RefSeq" id="WP_227600268.1">
    <property type="nucleotide sequence ID" value="NZ_JAJEPX010000006.1"/>
</dbReference>
<dbReference type="EMBL" id="JAJEPX010000006">
    <property type="protein sequence ID" value="MCC2176231.1"/>
    <property type="molecule type" value="Genomic_DNA"/>
</dbReference>
<feature type="transmembrane region" description="Helical" evidence="5">
    <location>
        <begin position="12"/>
        <end position="34"/>
    </location>
</feature>
<feature type="transmembrane region" description="Helical" evidence="5">
    <location>
        <begin position="154"/>
        <end position="176"/>
    </location>
</feature>
<feature type="transmembrane region" description="Helical" evidence="5">
    <location>
        <begin position="112"/>
        <end position="133"/>
    </location>
</feature>
<keyword evidence="4 5" id="KW-0472">Membrane</keyword>
<evidence type="ECO:0000256" key="5">
    <source>
        <dbReference type="SAM" id="Phobius"/>
    </source>
</evidence>